<organism evidence="4 6">
    <name type="scientific">Shewanella psychromarinicola</name>
    <dbReference type="NCBI Taxonomy" id="2487742"/>
    <lineage>
        <taxon>Bacteria</taxon>
        <taxon>Pseudomonadati</taxon>
        <taxon>Pseudomonadota</taxon>
        <taxon>Gammaproteobacteria</taxon>
        <taxon>Alteromonadales</taxon>
        <taxon>Shewanellaceae</taxon>
        <taxon>Shewanella</taxon>
    </lineage>
</organism>
<feature type="domain" description="Alginate export" evidence="2">
    <location>
        <begin position="62"/>
        <end position="300"/>
    </location>
</feature>
<dbReference type="Proteomes" id="UP000278855">
    <property type="component" value="Unassembled WGS sequence"/>
</dbReference>
<keyword evidence="1" id="KW-0732">Signal</keyword>
<evidence type="ECO:0000313" key="4">
    <source>
        <dbReference type="EMBL" id="RPA34963.1"/>
    </source>
</evidence>
<evidence type="ECO:0000313" key="5">
    <source>
        <dbReference type="Proteomes" id="UP000273778"/>
    </source>
</evidence>
<dbReference type="Pfam" id="PF13372">
    <property type="entry name" value="Alginate_exp"/>
    <property type="match status" value="1"/>
</dbReference>
<feature type="chain" id="PRO_5017987200" description="Alginate export domain-containing protein" evidence="1">
    <location>
        <begin position="43"/>
        <end position="423"/>
    </location>
</feature>
<evidence type="ECO:0000259" key="2">
    <source>
        <dbReference type="Pfam" id="PF13372"/>
    </source>
</evidence>
<accession>A0A3N4EA57</accession>
<reference evidence="3 5" key="1">
    <citation type="submission" date="2018-11" db="EMBL/GenBank/DDBJ databases">
        <title>Shewanella sp. M2.</title>
        <authorList>
            <person name="Hwang Y.J."/>
            <person name="Hwang C.Y."/>
        </authorList>
    </citation>
    <scope>NUCLEOTIDE SEQUENCE [LARGE SCALE GENOMIC DNA]</scope>
    <source>
        <strain evidence="3 5">M2</strain>
    </source>
</reference>
<dbReference type="Gene3D" id="2.40.160.10">
    <property type="entry name" value="Porin"/>
    <property type="match status" value="1"/>
</dbReference>
<evidence type="ECO:0000313" key="3">
    <source>
        <dbReference type="EMBL" id="AZG37108.1"/>
    </source>
</evidence>
<dbReference type="InterPro" id="IPR023614">
    <property type="entry name" value="Porin_dom_sf"/>
</dbReference>
<sequence length="423" mass="45990">MNNKLLASQVADKACHNSTAAKKWALSALTCSVLLAMGSANAADVKVTSVADAVTQGTVNANLNLRYESVDQENALKDADALTLRTRLTFATAEYYGLSALVEFEDSRSVAGVNDYNDAIGNNTDYSVIADPETTELDQAFLQYKRSGFKAKVGRQVIALDNMRFLGHVGWRQDRQTFDAVTLQYGINDFSIDYGYLYKRNRIFADIKDIDSKDHIINASYNLGLGKLSAYGYLLEEDTNIDNGIDTYGVRFAGAKNLDKIKLLYTLEYATQDADKATTSYSADYMLGEIGVGVSGLTFKVGYELLGSDNGEYGFATPLATLHAFNGWSDQFLATPKQGLADTYVSVGGSLVGGKWALVYHDFEADESSATVNDLGNEVDAVFSLPIDKHYTVGVKYAAYSAGDAGAGKVDTDKVWLWANAKF</sequence>
<dbReference type="KEGG" id="spsr:EGC80_21035"/>
<keyword evidence="5" id="KW-1185">Reference proteome</keyword>
<name>A0A3N4EA57_9GAMM</name>
<evidence type="ECO:0000256" key="1">
    <source>
        <dbReference type="SAM" id="SignalP"/>
    </source>
</evidence>
<dbReference type="InterPro" id="IPR025388">
    <property type="entry name" value="Alginate_export_dom"/>
</dbReference>
<feature type="signal peptide" evidence="1">
    <location>
        <begin position="1"/>
        <end position="42"/>
    </location>
</feature>
<protein>
    <recommendedName>
        <fullName evidence="2">Alginate export domain-containing protein</fullName>
    </recommendedName>
</protein>
<dbReference type="Proteomes" id="UP000273778">
    <property type="component" value="Chromosome"/>
</dbReference>
<dbReference type="EMBL" id="CP034073">
    <property type="protein sequence ID" value="AZG37108.1"/>
    <property type="molecule type" value="Genomic_DNA"/>
</dbReference>
<reference evidence="4" key="3">
    <citation type="submission" date="2018-11" db="EMBL/GenBank/DDBJ databases">
        <authorList>
            <person name="Hwang Y.J."/>
            <person name="Hwang C.Y."/>
        </authorList>
    </citation>
    <scope>NUCLEOTIDE SEQUENCE</scope>
    <source>
        <strain evidence="4">R106</strain>
    </source>
</reference>
<dbReference type="EMBL" id="RKKB01000001">
    <property type="protein sequence ID" value="RPA34963.1"/>
    <property type="molecule type" value="Genomic_DNA"/>
</dbReference>
<reference evidence="6" key="2">
    <citation type="submission" date="2018-11" db="EMBL/GenBank/DDBJ databases">
        <title>Shewanella sp. R106.</title>
        <authorList>
            <person name="Hwang Y.J."/>
            <person name="Hwang C.Y."/>
        </authorList>
    </citation>
    <scope>NUCLEOTIDE SEQUENCE [LARGE SCALE GENOMIC DNA]</scope>
    <source>
        <strain evidence="6">R106</strain>
    </source>
</reference>
<gene>
    <name evidence="4" type="ORF">EGC77_04710</name>
    <name evidence="3" type="ORF">EGC80_21035</name>
</gene>
<dbReference type="AlphaFoldDB" id="A0A3N4EA57"/>
<evidence type="ECO:0000313" key="6">
    <source>
        <dbReference type="Proteomes" id="UP000278855"/>
    </source>
</evidence>
<proteinExistence type="predicted"/>
<dbReference type="OrthoDB" id="9767539at2"/>